<gene>
    <name evidence="3 4" type="primary">C17H17orf67</name>
</gene>
<dbReference type="KEGG" id="ovr:110143599"/>
<evidence type="ECO:0000313" key="4">
    <source>
        <dbReference type="RefSeq" id="XP_070334585.1"/>
    </source>
</evidence>
<evidence type="ECO:0000313" key="2">
    <source>
        <dbReference type="Proteomes" id="UP001652640"/>
    </source>
</evidence>
<protein>
    <submittedName>
        <fullName evidence="3 4">Uncharacterized protein C17orf67 homolog isoform X2</fullName>
    </submittedName>
</protein>
<dbReference type="PANTHER" id="PTHR48415">
    <property type="entry name" value="GENE 525-RELATED"/>
    <property type="match status" value="1"/>
</dbReference>
<feature type="transmembrane region" description="Helical" evidence="1">
    <location>
        <begin position="32"/>
        <end position="51"/>
    </location>
</feature>
<keyword evidence="1" id="KW-0812">Transmembrane</keyword>
<evidence type="ECO:0000313" key="3">
    <source>
        <dbReference type="RefSeq" id="XP_020758911.2"/>
    </source>
</evidence>
<dbReference type="PANTHER" id="PTHR48415:SF1">
    <property type="entry name" value="GENE 525-RELATED"/>
    <property type="match status" value="1"/>
</dbReference>
<dbReference type="InterPro" id="IPR027870">
    <property type="entry name" value="DUF4543"/>
</dbReference>
<reference evidence="3 4" key="2">
    <citation type="submission" date="2025-05" db="UniProtKB">
        <authorList>
            <consortium name="RefSeq"/>
        </authorList>
    </citation>
    <scope>IDENTIFICATION</scope>
    <source>
        <tissue evidence="3 4">Tongue muscle</tissue>
    </source>
</reference>
<dbReference type="OrthoDB" id="9923832at2759"/>
<accession>A0A6J0YCQ3</accession>
<dbReference type="AlphaFoldDB" id="A0A6J0YCQ3"/>
<dbReference type="Pfam" id="PF15076">
    <property type="entry name" value="DUF4543"/>
    <property type="match status" value="1"/>
</dbReference>
<sequence length="150" mass="17162">MKIYRNSEENILVIIVKTSSQMSFASCCEHCVWAGCGFLQVGMLSVGGFILRQAESGPGRMKGFFVLALSLTLLIFFSGASPILTEKQAKQLLRSRRQDRPSKPGFPDEPMREYMHHLLLLEHRAEEQFLEHWLNPHCKPHCDRNLVHPI</sequence>
<name>A0A6J0YCQ3_ODOVR</name>
<reference evidence="2" key="1">
    <citation type="journal article" date="2022" name="J. Hered.">
        <title>A De Novo Chromosome-Level Genome Assembly of the White-Tailed Deer, Odocoileus Virginianus.</title>
        <authorList>
            <person name="London E.W."/>
            <person name="Roca A.L."/>
            <person name="Novakofski J.E."/>
            <person name="Mateus-Pinilla N.E."/>
        </authorList>
    </citation>
    <scope>NUCLEOTIDE SEQUENCE [LARGE SCALE GENOMIC DNA]</scope>
</reference>
<dbReference type="GeneID" id="110143599"/>
<proteinExistence type="predicted"/>
<dbReference type="RefSeq" id="XP_070334585.1">
    <property type="nucleotide sequence ID" value="XM_070478484.1"/>
</dbReference>
<keyword evidence="2" id="KW-1185">Reference proteome</keyword>
<dbReference type="RefSeq" id="XP_020758911.2">
    <property type="nucleotide sequence ID" value="XM_020903252.2"/>
</dbReference>
<keyword evidence="1" id="KW-0472">Membrane</keyword>
<evidence type="ECO:0000256" key="1">
    <source>
        <dbReference type="SAM" id="Phobius"/>
    </source>
</evidence>
<dbReference type="Proteomes" id="UP001652640">
    <property type="component" value="Chromosome 17"/>
</dbReference>
<feature type="transmembrane region" description="Helical" evidence="1">
    <location>
        <begin position="63"/>
        <end position="84"/>
    </location>
</feature>
<organism evidence="2 3">
    <name type="scientific">Odocoileus virginianus</name>
    <name type="common">White-tailed deer</name>
    <dbReference type="NCBI Taxonomy" id="9874"/>
    <lineage>
        <taxon>Eukaryota</taxon>
        <taxon>Metazoa</taxon>
        <taxon>Chordata</taxon>
        <taxon>Craniata</taxon>
        <taxon>Vertebrata</taxon>
        <taxon>Euteleostomi</taxon>
        <taxon>Mammalia</taxon>
        <taxon>Eutheria</taxon>
        <taxon>Laurasiatheria</taxon>
        <taxon>Artiodactyla</taxon>
        <taxon>Ruminantia</taxon>
        <taxon>Pecora</taxon>
        <taxon>Cervidae</taxon>
        <taxon>Odocoileinae</taxon>
        <taxon>Odocoileus</taxon>
    </lineage>
</organism>
<keyword evidence="1" id="KW-1133">Transmembrane helix</keyword>